<keyword evidence="1" id="KW-0805">Transcription regulation</keyword>
<sequence length="163" mass="18562">MSEEREERRSTPIYQQIAAQVRADIAEGRLVPGQLVPSEAELVRLYGVSRATVRWAVAQLRQEGVVYTIRAEGTYVGPAEVPRIRLPQKREEIARHLVERITGGEFMEGDRFPSETQLSIDYQAARNTIRAAVELLRREGWVSTWPVKGTFVNDRDCWPDEPG</sequence>
<dbReference type="InterPro" id="IPR050679">
    <property type="entry name" value="Bact_HTH_transcr_reg"/>
</dbReference>
<accession>A0A919RJJ2</accession>
<dbReference type="EMBL" id="BOOW01000032">
    <property type="protein sequence ID" value="GII95002.1"/>
    <property type="molecule type" value="Genomic_DNA"/>
</dbReference>
<comment type="caution">
    <text evidence="5">The sequence shown here is derived from an EMBL/GenBank/DDBJ whole genome shotgun (WGS) entry which is preliminary data.</text>
</comment>
<dbReference type="Gene3D" id="1.10.10.10">
    <property type="entry name" value="Winged helix-like DNA-binding domain superfamily/Winged helix DNA-binding domain"/>
    <property type="match status" value="2"/>
</dbReference>
<dbReference type="AlphaFoldDB" id="A0A919RJJ2"/>
<evidence type="ECO:0000256" key="1">
    <source>
        <dbReference type="ARBA" id="ARBA00023015"/>
    </source>
</evidence>
<dbReference type="PRINTS" id="PR00035">
    <property type="entry name" value="HTHGNTR"/>
</dbReference>
<evidence type="ECO:0000313" key="6">
    <source>
        <dbReference type="Proteomes" id="UP000606172"/>
    </source>
</evidence>
<proteinExistence type="predicted"/>
<keyword evidence="2" id="KW-0238">DNA-binding</keyword>
<dbReference type="CDD" id="cd07377">
    <property type="entry name" value="WHTH_GntR"/>
    <property type="match status" value="2"/>
</dbReference>
<reference evidence="5" key="1">
    <citation type="submission" date="2021-01" db="EMBL/GenBank/DDBJ databases">
        <title>Whole genome shotgun sequence of Sinosporangium siamense NBRC 109515.</title>
        <authorList>
            <person name="Komaki H."/>
            <person name="Tamura T."/>
        </authorList>
    </citation>
    <scope>NUCLEOTIDE SEQUENCE</scope>
    <source>
        <strain evidence="5">NBRC 109515</strain>
    </source>
</reference>
<dbReference type="PROSITE" id="PS50949">
    <property type="entry name" value="HTH_GNTR"/>
    <property type="match status" value="2"/>
</dbReference>
<dbReference type="PANTHER" id="PTHR44846:SF1">
    <property type="entry name" value="MANNOSYL-D-GLYCERATE TRANSPORT_METABOLISM SYSTEM REPRESSOR MNGR-RELATED"/>
    <property type="match status" value="1"/>
</dbReference>
<dbReference type="InterPro" id="IPR000524">
    <property type="entry name" value="Tscrpt_reg_HTH_GntR"/>
</dbReference>
<protein>
    <submittedName>
        <fullName evidence="5">GntR family transcriptional regulator</fullName>
    </submittedName>
</protein>
<gene>
    <name evidence="5" type="primary">gntR</name>
    <name evidence="5" type="ORF">Ssi02_52330</name>
</gene>
<dbReference type="RefSeq" id="WP_204030020.1">
    <property type="nucleotide sequence ID" value="NZ_BOOW01000032.1"/>
</dbReference>
<evidence type="ECO:0000256" key="2">
    <source>
        <dbReference type="ARBA" id="ARBA00023125"/>
    </source>
</evidence>
<evidence type="ECO:0000256" key="3">
    <source>
        <dbReference type="ARBA" id="ARBA00023163"/>
    </source>
</evidence>
<dbReference type="PANTHER" id="PTHR44846">
    <property type="entry name" value="MANNOSYL-D-GLYCERATE TRANSPORT/METABOLISM SYSTEM REPRESSOR MNGR-RELATED"/>
    <property type="match status" value="1"/>
</dbReference>
<dbReference type="GO" id="GO:0003700">
    <property type="term" value="F:DNA-binding transcription factor activity"/>
    <property type="evidence" value="ECO:0007669"/>
    <property type="project" value="InterPro"/>
</dbReference>
<dbReference type="GO" id="GO:0003677">
    <property type="term" value="F:DNA binding"/>
    <property type="evidence" value="ECO:0007669"/>
    <property type="project" value="UniProtKB-KW"/>
</dbReference>
<evidence type="ECO:0000313" key="5">
    <source>
        <dbReference type="EMBL" id="GII95002.1"/>
    </source>
</evidence>
<dbReference type="GO" id="GO:0045892">
    <property type="term" value="P:negative regulation of DNA-templated transcription"/>
    <property type="evidence" value="ECO:0007669"/>
    <property type="project" value="TreeGrafter"/>
</dbReference>
<feature type="domain" description="HTH gntR-type" evidence="4">
    <location>
        <begin position="11"/>
        <end position="79"/>
    </location>
</feature>
<keyword evidence="3" id="KW-0804">Transcription</keyword>
<dbReference type="SUPFAM" id="SSF46785">
    <property type="entry name" value="Winged helix' DNA-binding domain"/>
    <property type="match status" value="2"/>
</dbReference>
<dbReference type="InterPro" id="IPR036388">
    <property type="entry name" value="WH-like_DNA-bd_sf"/>
</dbReference>
<dbReference type="InterPro" id="IPR036390">
    <property type="entry name" value="WH_DNA-bd_sf"/>
</dbReference>
<keyword evidence="6" id="KW-1185">Reference proteome</keyword>
<dbReference type="Pfam" id="PF00392">
    <property type="entry name" value="GntR"/>
    <property type="match status" value="2"/>
</dbReference>
<dbReference type="Proteomes" id="UP000606172">
    <property type="component" value="Unassembled WGS sequence"/>
</dbReference>
<name>A0A919RJJ2_9ACTN</name>
<feature type="domain" description="HTH gntR-type" evidence="4">
    <location>
        <begin position="87"/>
        <end position="155"/>
    </location>
</feature>
<evidence type="ECO:0000259" key="4">
    <source>
        <dbReference type="PROSITE" id="PS50949"/>
    </source>
</evidence>
<organism evidence="5 6">
    <name type="scientific">Sinosporangium siamense</name>
    <dbReference type="NCBI Taxonomy" id="1367973"/>
    <lineage>
        <taxon>Bacteria</taxon>
        <taxon>Bacillati</taxon>
        <taxon>Actinomycetota</taxon>
        <taxon>Actinomycetes</taxon>
        <taxon>Streptosporangiales</taxon>
        <taxon>Streptosporangiaceae</taxon>
        <taxon>Sinosporangium</taxon>
    </lineage>
</organism>
<dbReference type="SMART" id="SM00345">
    <property type="entry name" value="HTH_GNTR"/>
    <property type="match status" value="2"/>
</dbReference>